<reference evidence="1 2" key="2">
    <citation type="journal article" date="2019" name="G3 (Bethesda)">
        <title>Hybrid Assembly of the Genome of the Entomopathogenic Nematode Steinernema carpocapsae Identifies the X-Chromosome.</title>
        <authorList>
            <person name="Serra L."/>
            <person name="Macchietto M."/>
            <person name="Macias-Munoz A."/>
            <person name="McGill C.J."/>
            <person name="Rodriguez I.M."/>
            <person name="Rodriguez B."/>
            <person name="Murad R."/>
            <person name="Mortazavi A."/>
        </authorList>
    </citation>
    <scope>NUCLEOTIDE SEQUENCE [LARGE SCALE GENOMIC DNA]</scope>
    <source>
        <strain evidence="1 2">ALL</strain>
    </source>
</reference>
<dbReference type="EMBL" id="AZBU02000001">
    <property type="protein sequence ID" value="TMS33357.1"/>
    <property type="molecule type" value="Genomic_DNA"/>
</dbReference>
<sequence length="94" mass="10377">MSGSFPSISERTPTSNSLACVTFSYDQIDLRSAGLLFPAKLAETSSFHSNKHVNVIVRLLLKWQICHTLGNFIPAYLCSGKVALIVFALKPYFP</sequence>
<name>A0A4U8UMN9_STECR</name>
<comment type="caution">
    <text evidence="1">The sequence shown here is derived from an EMBL/GenBank/DDBJ whole genome shotgun (WGS) entry which is preliminary data.</text>
</comment>
<protein>
    <submittedName>
        <fullName evidence="1">Uncharacterized protein</fullName>
    </submittedName>
</protein>
<evidence type="ECO:0000313" key="2">
    <source>
        <dbReference type="Proteomes" id="UP000298663"/>
    </source>
</evidence>
<dbReference type="EMBL" id="CM016762">
    <property type="protein sequence ID" value="TMS33357.1"/>
    <property type="molecule type" value="Genomic_DNA"/>
</dbReference>
<reference evidence="1 2" key="1">
    <citation type="journal article" date="2015" name="Genome Biol.">
        <title>Comparative genomics of Steinernema reveals deeply conserved gene regulatory networks.</title>
        <authorList>
            <person name="Dillman A.R."/>
            <person name="Macchietto M."/>
            <person name="Porter C.F."/>
            <person name="Rogers A."/>
            <person name="Williams B."/>
            <person name="Antoshechkin I."/>
            <person name="Lee M.M."/>
            <person name="Goodwin Z."/>
            <person name="Lu X."/>
            <person name="Lewis E.E."/>
            <person name="Goodrich-Blair H."/>
            <person name="Stock S.P."/>
            <person name="Adams B.J."/>
            <person name="Sternberg P.W."/>
            <person name="Mortazavi A."/>
        </authorList>
    </citation>
    <scope>NUCLEOTIDE SEQUENCE [LARGE SCALE GENOMIC DNA]</scope>
    <source>
        <strain evidence="1 2">ALL</strain>
    </source>
</reference>
<dbReference type="Proteomes" id="UP000298663">
    <property type="component" value="Chromosome X"/>
</dbReference>
<proteinExistence type="predicted"/>
<evidence type="ECO:0000313" key="1">
    <source>
        <dbReference type="EMBL" id="TMS33357.1"/>
    </source>
</evidence>
<gene>
    <name evidence="1" type="ORF">L596_001110</name>
</gene>
<keyword evidence="2" id="KW-1185">Reference proteome</keyword>
<accession>A0A4U8UMN9</accession>
<dbReference type="AlphaFoldDB" id="A0A4U8UMN9"/>
<organism evidence="1 2">
    <name type="scientific">Steinernema carpocapsae</name>
    <name type="common">Entomopathogenic nematode</name>
    <dbReference type="NCBI Taxonomy" id="34508"/>
    <lineage>
        <taxon>Eukaryota</taxon>
        <taxon>Metazoa</taxon>
        <taxon>Ecdysozoa</taxon>
        <taxon>Nematoda</taxon>
        <taxon>Chromadorea</taxon>
        <taxon>Rhabditida</taxon>
        <taxon>Tylenchina</taxon>
        <taxon>Panagrolaimomorpha</taxon>
        <taxon>Strongyloidoidea</taxon>
        <taxon>Steinernematidae</taxon>
        <taxon>Steinernema</taxon>
    </lineage>
</organism>